<dbReference type="EMBL" id="UINC01060027">
    <property type="protein sequence ID" value="SVB84090.1"/>
    <property type="molecule type" value="Genomic_DNA"/>
</dbReference>
<evidence type="ECO:0000256" key="1">
    <source>
        <dbReference type="SAM" id="Phobius"/>
    </source>
</evidence>
<keyword evidence="1" id="KW-1133">Transmembrane helix</keyword>
<dbReference type="AlphaFoldDB" id="A0A382H9Y2"/>
<feature type="transmembrane region" description="Helical" evidence="1">
    <location>
        <begin position="21"/>
        <end position="43"/>
    </location>
</feature>
<evidence type="ECO:0000313" key="2">
    <source>
        <dbReference type="EMBL" id="SVB84090.1"/>
    </source>
</evidence>
<protein>
    <submittedName>
        <fullName evidence="2">Uncharacterized protein</fullName>
    </submittedName>
</protein>
<reference evidence="2" key="1">
    <citation type="submission" date="2018-05" db="EMBL/GenBank/DDBJ databases">
        <authorList>
            <person name="Lanie J.A."/>
            <person name="Ng W.-L."/>
            <person name="Kazmierczak K.M."/>
            <person name="Andrzejewski T.M."/>
            <person name="Davidsen T.M."/>
            <person name="Wayne K.J."/>
            <person name="Tettelin H."/>
            <person name="Glass J.I."/>
            <person name="Rusch D."/>
            <person name="Podicherti R."/>
            <person name="Tsui H.-C.T."/>
            <person name="Winkler M.E."/>
        </authorList>
    </citation>
    <scope>NUCLEOTIDE SEQUENCE</scope>
</reference>
<accession>A0A382H9Y2</accession>
<proteinExistence type="predicted"/>
<organism evidence="2">
    <name type="scientific">marine metagenome</name>
    <dbReference type="NCBI Taxonomy" id="408172"/>
    <lineage>
        <taxon>unclassified sequences</taxon>
        <taxon>metagenomes</taxon>
        <taxon>ecological metagenomes</taxon>
    </lineage>
</organism>
<gene>
    <name evidence="2" type="ORF">METZ01_LOCUS236944</name>
</gene>
<feature type="non-terminal residue" evidence="2">
    <location>
        <position position="94"/>
    </location>
</feature>
<name>A0A382H9Y2_9ZZZZ</name>
<feature type="non-terminal residue" evidence="2">
    <location>
        <position position="1"/>
    </location>
</feature>
<keyword evidence="1" id="KW-0812">Transmembrane</keyword>
<sequence>VAAQGSTKRSTRLGTYRLGSIFVLGGLILLAAVGAFFGFQTYIGVRYDDVTGASPLTLPTDQELSILLSTQVPITRSLETSNTNRLSLRSLYSY</sequence>
<keyword evidence="1" id="KW-0472">Membrane</keyword>